<dbReference type="GeneID" id="28999506"/>
<dbReference type="Pfam" id="PF04774">
    <property type="entry name" value="HABP4_PAI-RBP1"/>
    <property type="match status" value="1"/>
</dbReference>
<dbReference type="Proteomes" id="UP000077315">
    <property type="component" value="Unassembled WGS sequence"/>
</dbReference>
<name>A0A167LMH5_PHYB8</name>
<dbReference type="PANTHER" id="PTHR12299:SF17">
    <property type="entry name" value="AT19571P-RELATED"/>
    <property type="match status" value="1"/>
</dbReference>
<evidence type="ECO:0000256" key="1">
    <source>
        <dbReference type="SAM" id="MobiDB-lite"/>
    </source>
</evidence>
<feature type="compositionally biased region" description="Basic and acidic residues" evidence="1">
    <location>
        <begin position="29"/>
        <end position="59"/>
    </location>
</feature>
<sequence length="271" mass="29715">MTAAAFSKNLFDILGDEDEVRPQTTAPVKEQKKTDAAKPQGKTDKRGPSAKPKDGEAPKQRGPRGPRREGGAPREGRPQRGRQFDRHSATGIADSEKKEKQGWGHPESAQAEASADTPSSADPASAEKETPIIPEEPEEIVKTLDEYLAEKAAKALKVALPESRKANEGSDDAKWKDSVAFVKTEEPDFFVAKETKTVKKTEKVKKEKVLIEIEQRFQEKARPAFREERRSGPAGGERRGRGNGRRNNAPRQTNGPAVNLQDDSLFPSLGA</sequence>
<feature type="compositionally biased region" description="Basic and acidic residues" evidence="1">
    <location>
        <begin position="66"/>
        <end position="102"/>
    </location>
</feature>
<evidence type="ECO:0000313" key="3">
    <source>
        <dbReference type="EMBL" id="OAD70744.1"/>
    </source>
</evidence>
<dbReference type="SMART" id="SM01233">
    <property type="entry name" value="HABP4_PAI-RBP1"/>
    <property type="match status" value="1"/>
</dbReference>
<feature type="compositionally biased region" description="Low complexity" evidence="1">
    <location>
        <begin position="111"/>
        <end position="124"/>
    </location>
</feature>
<proteinExistence type="predicted"/>
<dbReference type="RefSeq" id="XP_018288784.1">
    <property type="nucleotide sequence ID" value="XM_018438600.1"/>
</dbReference>
<feature type="compositionally biased region" description="Basic and acidic residues" evidence="1">
    <location>
        <begin position="219"/>
        <end position="240"/>
    </location>
</feature>
<dbReference type="InterPro" id="IPR006861">
    <property type="entry name" value="HABP4_PAIRBP1-bd"/>
</dbReference>
<dbReference type="InterPro" id="IPR039764">
    <property type="entry name" value="HABP4/SERBP1-like"/>
</dbReference>
<feature type="domain" description="Hyaluronan/mRNA-binding protein" evidence="2">
    <location>
        <begin position="80"/>
        <end position="169"/>
    </location>
</feature>
<dbReference type="InParanoid" id="A0A167LMH5"/>
<dbReference type="VEuPathDB" id="FungiDB:PHYBLDRAFT_182288"/>
<dbReference type="PANTHER" id="PTHR12299">
    <property type="entry name" value="HYALURONIC ACID-BINDING PROTEIN 4"/>
    <property type="match status" value="1"/>
</dbReference>
<dbReference type="OrthoDB" id="5390558at2759"/>
<keyword evidence="4" id="KW-1185">Reference proteome</keyword>
<dbReference type="GO" id="GO:0003723">
    <property type="term" value="F:RNA binding"/>
    <property type="evidence" value="ECO:0007669"/>
    <property type="project" value="InterPro"/>
</dbReference>
<dbReference type="EMBL" id="KV440987">
    <property type="protein sequence ID" value="OAD70744.1"/>
    <property type="molecule type" value="Genomic_DNA"/>
</dbReference>
<feature type="region of interest" description="Disordered" evidence="1">
    <location>
        <begin position="1"/>
        <end position="137"/>
    </location>
</feature>
<gene>
    <name evidence="3" type="ORF">PHYBLDRAFT_182288</name>
</gene>
<dbReference type="Gene3D" id="6.10.140.1040">
    <property type="match status" value="1"/>
</dbReference>
<dbReference type="GO" id="GO:0005634">
    <property type="term" value="C:nucleus"/>
    <property type="evidence" value="ECO:0007669"/>
    <property type="project" value="TreeGrafter"/>
</dbReference>
<protein>
    <recommendedName>
        <fullName evidence="2">Hyaluronan/mRNA-binding protein domain-containing protein</fullName>
    </recommendedName>
</protein>
<dbReference type="FunCoup" id="A0A167LMH5">
    <property type="interactions" value="190"/>
</dbReference>
<reference evidence="4" key="1">
    <citation type="submission" date="2015-06" db="EMBL/GenBank/DDBJ databases">
        <title>Expansion of signal transduction pathways in fungi by whole-genome duplication.</title>
        <authorList>
            <consortium name="DOE Joint Genome Institute"/>
            <person name="Corrochano L.M."/>
            <person name="Kuo A."/>
            <person name="Marcet-Houben M."/>
            <person name="Polaino S."/>
            <person name="Salamov A."/>
            <person name="Villalobos J.M."/>
            <person name="Alvarez M.I."/>
            <person name="Avalos J."/>
            <person name="Benito E.P."/>
            <person name="Benoit I."/>
            <person name="Burger G."/>
            <person name="Camino L.P."/>
            <person name="Canovas D."/>
            <person name="Cerda-Olmedo E."/>
            <person name="Cheng J.-F."/>
            <person name="Dominguez A."/>
            <person name="Elias M."/>
            <person name="Eslava A.P."/>
            <person name="Glaser F."/>
            <person name="Grimwood J."/>
            <person name="Gutierrez G."/>
            <person name="Heitman J."/>
            <person name="Henrissat B."/>
            <person name="Iturriaga E.A."/>
            <person name="Lang B.F."/>
            <person name="Lavin J.L."/>
            <person name="Lee S."/>
            <person name="Li W."/>
            <person name="Lindquist E."/>
            <person name="Lopez-Garcia S."/>
            <person name="Luque E.M."/>
            <person name="Marcos A.T."/>
            <person name="Martin J."/>
            <person name="McCluskey K."/>
            <person name="Medina H.R."/>
            <person name="Miralles-Duran A."/>
            <person name="Miyazaki A."/>
            <person name="Munoz-Torres E."/>
            <person name="Oguiza J.A."/>
            <person name="Ohm R."/>
            <person name="Olmedo M."/>
            <person name="Orejas M."/>
            <person name="Ortiz-Castellanos L."/>
            <person name="Pisabarro A.G."/>
            <person name="Rodriguez-Romero J."/>
            <person name="Ruiz-Herrera J."/>
            <person name="Ruiz-Vazquez R."/>
            <person name="Sanz C."/>
            <person name="Schackwitz W."/>
            <person name="Schmutz J."/>
            <person name="Shahriari M."/>
            <person name="Shelest E."/>
            <person name="Silva-Franco F."/>
            <person name="Soanes D."/>
            <person name="Syed K."/>
            <person name="Tagua V.G."/>
            <person name="Talbot N.J."/>
            <person name="Thon M."/>
            <person name="De vries R.P."/>
            <person name="Wiebenga A."/>
            <person name="Yadav J.S."/>
            <person name="Braun E.L."/>
            <person name="Baker S."/>
            <person name="Garre V."/>
            <person name="Horwitz B."/>
            <person name="Torres-Martinez S."/>
            <person name="Idnurm A."/>
            <person name="Herrera-Estrella A."/>
            <person name="Gabaldon T."/>
            <person name="Grigoriev I.V."/>
        </authorList>
    </citation>
    <scope>NUCLEOTIDE SEQUENCE [LARGE SCALE GENOMIC DNA]</scope>
    <source>
        <strain evidence="4">NRRL 1555(-)</strain>
    </source>
</reference>
<feature type="region of interest" description="Disordered" evidence="1">
    <location>
        <begin position="219"/>
        <end position="271"/>
    </location>
</feature>
<evidence type="ECO:0000313" key="4">
    <source>
        <dbReference type="Proteomes" id="UP000077315"/>
    </source>
</evidence>
<dbReference type="AlphaFoldDB" id="A0A167LMH5"/>
<dbReference type="GO" id="GO:0005737">
    <property type="term" value="C:cytoplasm"/>
    <property type="evidence" value="ECO:0007669"/>
    <property type="project" value="TreeGrafter"/>
</dbReference>
<dbReference type="STRING" id="763407.A0A167LMH5"/>
<evidence type="ECO:0000259" key="2">
    <source>
        <dbReference type="SMART" id="SM01233"/>
    </source>
</evidence>
<organism evidence="3 4">
    <name type="scientific">Phycomyces blakesleeanus (strain ATCC 8743b / DSM 1359 / FGSC 10004 / NBRC 33097 / NRRL 1555)</name>
    <dbReference type="NCBI Taxonomy" id="763407"/>
    <lineage>
        <taxon>Eukaryota</taxon>
        <taxon>Fungi</taxon>
        <taxon>Fungi incertae sedis</taxon>
        <taxon>Mucoromycota</taxon>
        <taxon>Mucoromycotina</taxon>
        <taxon>Mucoromycetes</taxon>
        <taxon>Mucorales</taxon>
        <taxon>Phycomycetaceae</taxon>
        <taxon>Phycomyces</taxon>
    </lineage>
</organism>
<accession>A0A167LMH5</accession>